<accession>A0A3N2QAD5</accession>
<dbReference type="GeneID" id="39583864"/>
<protein>
    <submittedName>
        <fullName evidence="1">Uncharacterized protein</fullName>
    </submittedName>
</protein>
<dbReference type="EMBL" id="ML119051">
    <property type="protein sequence ID" value="ROT43714.1"/>
    <property type="molecule type" value="Genomic_DNA"/>
</dbReference>
<name>A0A3N2QAD5_SODAK</name>
<evidence type="ECO:0000313" key="2">
    <source>
        <dbReference type="Proteomes" id="UP000272025"/>
    </source>
</evidence>
<proteinExistence type="predicted"/>
<reference evidence="1 2" key="1">
    <citation type="journal article" date="2018" name="Mol. Ecol.">
        <title>The obligate alkalophilic soda-lake fungus Sodiomyces alkalinus has shifted to a protein diet.</title>
        <authorList>
            <person name="Grum-Grzhimaylo A.A."/>
            <person name="Falkoski D.L."/>
            <person name="van den Heuvel J."/>
            <person name="Valero-Jimenez C.A."/>
            <person name="Min B."/>
            <person name="Choi I.G."/>
            <person name="Lipzen A."/>
            <person name="Daum C.G."/>
            <person name="Aanen D.K."/>
            <person name="Tsang A."/>
            <person name="Henrissat B."/>
            <person name="Bilanenko E.N."/>
            <person name="de Vries R.P."/>
            <person name="van Kan J.A.L."/>
            <person name="Grigoriev I.V."/>
            <person name="Debets A.J.M."/>
        </authorList>
    </citation>
    <scope>NUCLEOTIDE SEQUENCE [LARGE SCALE GENOMIC DNA]</scope>
    <source>
        <strain evidence="1 2">F11</strain>
    </source>
</reference>
<dbReference type="AlphaFoldDB" id="A0A3N2QAD5"/>
<sequence length="177" mass="20396">MWWRPKAFILHPPAREQGTFLRTTYRTEPSCGYLSIGAIMASWYRTYPKDEGKISQVIPQSRRLGTSSGGGVCRASFRRKVLLHHNSPDRWEEATVRCEIQKHELFFFFFFFSSSFFAQEILHAANSLFQHDHSADILEMVRLRNMATLNRTRPVDGAMGRAVFKTAHGKPSLQCLN</sequence>
<organism evidence="1 2">
    <name type="scientific">Sodiomyces alkalinus (strain CBS 110278 / VKM F-3762 / F11)</name>
    <name type="common">Alkaliphilic filamentous fungus</name>
    <dbReference type="NCBI Taxonomy" id="1314773"/>
    <lineage>
        <taxon>Eukaryota</taxon>
        <taxon>Fungi</taxon>
        <taxon>Dikarya</taxon>
        <taxon>Ascomycota</taxon>
        <taxon>Pezizomycotina</taxon>
        <taxon>Sordariomycetes</taxon>
        <taxon>Hypocreomycetidae</taxon>
        <taxon>Glomerellales</taxon>
        <taxon>Plectosphaerellaceae</taxon>
        <taxon>Sodiomyces</taxon>
    </lineage>
</organism>
<gene>
    <name evidence="1" type="ORF">SODALDRAFT_45319</name>
</gene>
<evidence type="ECO:0000313" key="1">
    <source>
        <dbReference type="EMBL" id="ROT43714.1"/>
    </source>
</evidence>
<dbReference type="Proteomes" id="UP000272025">
    <property type="component" value="Unassembled WGS sequence"/>
</dbReference>
<keyword evidence="2" id="KW-1185">Reference proteome</keyword>
<dbReference type="RefSeq" id="XP_028471520.1">
    <property type="nucleotide sequence ID" value="XM_028615387.1"/>
</dbReference>